<reference evidence="4" key="1">
    <citation type="submission" date="2018-06" db="EMBL/GenBank/DDBJ databases">
        <authorList>
            <person name="Zhirakovskaya E."/>
        </authorList>
    </citation>
    <scope>NUCLEOTIDE SEQUENCE</scope>
</reference>
<dbReference type="Pfam" id="PF07724">
    <property type="entry name" value="AAA_2"/>
    <property type="match status" value="1"/>
</dbReference>
<keyword evidence="1" id="KW-0547">Nucleotide-binding</keyword>
<dbReference type="EMBL" id="UOFL01000068">
    <property type="protein sequence ID" value="VAW74810.1"/>
    <property type="molecule type" value="Genomic_DNA"/>
</dbReference>
<evidence type="ECO:0000256" key="1">
    <source>
        <dbReference type="ARBA" id="ARBA00022741"/>
    </source>
</evidence>
<dbReference type="PANTHER" id="PTHR11638">
    <property type="entry name" value="ATP-DEPENDENT CLP PROTEASE"/>
    <property type="match status" value="1"/>
</dbReference>
<dbReference type="InterPro" id="IPR003959">
    <property type="entry name" value="ATPase_AAA_core"/>
</dbReference>
<proteinExistence type="predicted"/>
<dbReference type="InterPro" id="IPR001270">
    <property type="entry name" value="ClpA/B"/>
</dbReference>
<protein>
    <submittedName>
        <fullName evidence="4">ClpB-like protein</fullName>
    </submittedName>
</protein>
<name>A0A3B0YDJ2_9ZZZZ</name>
<dbReference type="GO" id="GO:0005524">
    <property type="term" value="F:ATP binding"/>
    <property type="evidence" value="ECO:0007669"/>
    <property type="project" value="UniProtKB-KW"/>
</dbReference>
<sequence>MIILLDEVEKAHHDVLNMFYQVFDRGFMRDGEGREIDFKNTVILMTSNIGSEEIAALFNKTINKVIEDLENQDNPQENTDNITPEKLISEDGTISGLVTPTYGDISLAVEDSLKNHFPPALIGRMQTIAYQPLDKDTLQVSAFKTAPEDHQTLIIVCRLIKYNFLINWIVNEG</sequence>
<dbReference type="InterPro" id="IPR027417">
    <property type="entry name" value="P-loop_NTPase"/>
</dbReference>
<organism evidence="4">
    <name type="scientific">hydrothermal vent metagenome</name>
    <dbReference type="NCBI Taxonomy" id="652676"/>
    <lineage>
        <taxon>unclassified sequences</taxon>
        <taxon>metagenomes</taxon>
        <taxon>ecological metagenomes</taxon>
    </lineage>
</organism>
<dbReference type="PANTHER" id="PTHR11638:SF181">
    <property type="entry name" value="ATPASE SUBUNIT OF ATP-DEPENDENT PROTEASE"/>
    <property type="match status" value="1"/>
</dbReference>
<evidence type="ECO:0000313" key="4">
    <source>
        <dbReference type="EMBL" id="VAW74810.1"/>
    </source>
</evidence>
<dbReference type="PRINTS" id="PR00300">
    <property type="entry name" value="CLPPROTEASEA"/>
</dbReference>
<gene>
    <name evidence="4" type="ORF">MNBD_GAMMA12-2925</name>
</gene>
<evidence type="ECO:0000256" key="2">
    <source>
        <dbReference type="ARBA" id="ARBA00022840"/>
    </source>
</evidence>
<dbReference type="InterPro" id="IPR050130">
    <property type="entry name" value="ClpA_ClpB"/>
</dbReference>
<keyword evidence="2" id="KW-0067">ATP-binding</keyword>
<accession>A0A3B0YDJ2</accession>
<dbReference type="GO" id="GO:0034605">
    <property type="term" value="P:cellular response to heat"/>
    <property type="evidence" value="ECO:0007669"/>
    <property type="project" value="TreeGrafter"/>
</dbReference>
<dbReference type="GO" id="GO:0016887">
    <property type="term" value="F:ATP hydrolysis activity"/>
    <property type="evidence" value="ECO:0007669"/>
    <property type="project" value="InterPro"/>
</dbReference>
<feature type="domain" description="ATPase AAA-type core" evidence="3">
    <location>
        <begin position="2"/>
        <end position="127"/>
    </location>
</feature>
<dbReference type="AlphaFoldDB" id="A0A3B0YDJ2"/>
<dbReference type="Gene3D" id="3.40.50.300">
    <property type="entry name" value="P-loop containing nucleotide triphosphate hydrolases"/>
    <property type="match status" value="1"/>
</dbReference>
<dbReference type="SUPFAM" id="SSF52540">
    <property type="entry name" value="P-loop containing nucleoside triphosphate hydrolases"/>
    <property type="match status" value="1"/>
</dbReference>
<dbReference type="GO" id="GO:0005737">
    <property type="term" value="C:cytoplasm"/>
    <property type="evidence" value="ECO:0007669"/>
    <property type="project" value="TreeGrafter"/>
</dbReference>
<evidence type="ECO:0000259" key="3">
    <source>
        <dbReference type="Pfam" id="PF07724"/>
    </source>
</evidence>